<protein>
    <submittedName>
        <fullName evidence="4">Short-chain dehydrogenase</fullName>
    </submittedName>
</protein>
<dbReference type="PANTHER" id="PTHR43391:SF91">
    <property type="entry name" value="OS04G0390700 PROTEIN"/>
    <property type="match status" value="1"/>
</dbReference>
<dbReference type="RefSeq" id="WP_035937360.1">
    <property type="nucleotide sequence ID" value="NZ_CADFFX010000018.1"/>
</dbReference>
<dbReference type="GO" id="GO:0005829">
    <property type="term" value="C:cytosol"/>
    <property type="evidence" value="ECO:0007669"/>
    <property type="project" value="TreeGrafter"/>
</dbReference>
<accession>A0A069PCD7</accession>
<dbReference type="PRINTS" id="PR00080">
    <property type="entry name" value="SDRFAMILY"/>
</dbReference>
<reference evidence="4 5" key="1">
    <citation type="submission" date="2014-03" db="EMBL/GenBank/DDBJ databases">
        <title>Draft Genome Sequences of Four Burkholderia Strains.</title>
        <authorList>
            <person name="Liu X.Y."/>
            <person name="Li C.X."/>
            <person name="Xu J.H."/>
        </authorList>
    </citation>
    <scope>NUCLEOTIDE SEQUENCE [LARGE SCALE GENOMIC DNA]</scope>
    <source>
        <strain evidence="4 5">DSM 50014</strain>
    </source>
</reference>
<evidence type="ECO:0000256" key="3">
    <source>
        <dbReference type="RuleBase" id="RU000363"/>
    </source>
</evidence>
<keyword evidence="5" id="KW-1185">Reference proteome</keyword>
<dbReference type="EMBL" id="JFHC01000093">
    <property type="protein sequence ID" value="KDR38353.1"/>
    <property type="molecule type" value="Genomic_DNA"/>
</dbReference>
<organism evidence="4 5">
    <name type="scientific">Caballeronia glathei</name>
    <dbReference type="NCBI Taxonomy" id="60547"/>
    <lineage>
        <taxon>Bacteria</taxon>
        <taxon>Pseudomonadati</taxon>
        <taxon>Pseudomonadota</taxon>
        <taxon>Betaproteobacteria</taxon>
        <taxon>Burkholderiales</taxon>
        <taxon>Burkholderiaceae</taxon>
        <taxon>Caballeronia</taxon>
    </lineage>
</organism>
<gene>
    <name evidence="4" type="ORF">BG61_41220</name>
</gene>
<dbReference type="PANTHER" id="PTHR43391">
    <property type="entry name" value="RETINOL DEHYDROGENASE-RELATED"/>
    <property type="match status" value="1"/>
</dbReference>
<dbReference type="InterPro" id="IPR002347">
    <property type="entry name" value="SDR_fam"/>
</dbReference>
<dbReference type="STRING" id="60547.GCA_000751215_05231"/>
<keyword evidence="2" id="KW-0560">Oxidoreductase</keyword>
<dbReference type="Gene3D" id="3.40.50.720">
    <property type="entry name" value="NAD(P)-binding Rossmann-like Domain"/>
    <property type="match status" value="1"/>
</dbReference>
<dbReference type="NCBIfam" id="NF006119">
    <property type="entry name" value="PRK08264.1-5"/>
    <property type="match status" value="1"/>
</dbReference>
<dbReference type="SUPFAM" id="SSF51735">
    <property type="entry name" value="NAD(P)-binding Rossmann-fold domains"/>
    <property type="match status" value="1"/>
</dbReference>
<dbReference type="PRINTS" id="PR00081">
    <property type="entry name" value="GDHRDH"/>
</dbReference>
<dbReference type="InterPro" id="IPR020904">
    <property type="entry name" value="Sc_DH/Rdtase_CS"/>
</dbReference>
<evidence type="ECO:0000313" key="4">
    <source>
        <dbReference type="EMBL" id="KDR38353.1"/>
    </source>
</evidence>
<dbReference type="Pfam" id="PF00106">
    <property type="entry name" value="adh_short"/>
    <property type="match status" value="1"/>
</dbReference>
<evidence type="ECO:0000313" key="5">
    <source>
        <dbReference type="Proteomes" id="UP000027466"/>
    </source>
</evidence>
<dbReference type="Proteomes" id="UP000027466">
    <property type="component" value="Unassembled WGS sequence"/>
</dbReference>
<name>A0A069PCD7_9BURK</name>
<sequence length="239" mass="24980">MQIKGKVVLITGANRGLGQQFAKSLLEAGAAKVYAAARDPQSVKLPGVEAIRLDVTNPADVAAAAERYTDVQVLINNAGATTRGKLIDPASTEGVRNLFEINVIGPLTLTQAFAPVLKRNGGGAVINILSVLSWAQLPGGGAYSASKSAAWAVTNVQRQELREQGTLVVGVHPGFIDTDMTAAITAPKTTPEYVVRKVLEAVERGQEEVLVDDTGRTIKASLSSAEPAYLKSAGEPAHA</sequence>
<dbReference type="GO" id="GO:0016491">
    <property type="term" value="F:oxidoreductase activity"/>
    <property type="evidence" value="ECO:0007669"/>
    <property type="project" value="UniProtKB-KW"/>
</dbReference>
<proteinExistence type="inferred from homology"/>
<dbReference type="PROSITE" id="PS00061">
    <property type="entry name" value="ADH_SHORT"/>
    <property type="match status" value="1"/>
</dbReference>
<dbReference type="NCBIfam" id="NF006117">
    <property type="entry name" value="PRK08264.1-3"/>
    <property type="match status" value="1"/>
</dbReference>
<evidence type="ECO:0000256" key="1">
    <source>
        <dbReference type="ARBA" id="ARBA00006484"/>
    </source>
</evidence>
<evidence type="ECO:0000256" key="2">
    <source>
        <dbReference type="ARBA" id="ARBA00023002"/>
    </source>
</evidence>
<comment type="caution">
    <text evidence="4">The sequence shown here is derived from an EMBL/GenBank/DDBJ whole genome shotgun (WGS) entry which is preliminary data.</text>
</comment>
<comment type="similarity">
    <text evidence="1 3">Belongs to the short-chain dehydrogenases/reductases (SDR) family.</text>
</comment>
<dbReference type="AlphaFoldDB" id="A0A069PCD7"/>
<dbReference type="InterPro" id="IPR036291">
    <property type="entry name" value="NAD(P)-bd_dom_sf"/>
</dbReference>